<feature type="active site" evidence="7">
    <location>
        <position position="154"/>
    </location>
</feature>
<keyword evidence="5 7" id="KW-0694">RNA-binding</keyword>
<gene>
    <name evidence="7" type="primary">pcnB</name>
    <name evidence="13" type="ORF">SAMN03097708_01077</name>
</gene>
<evidence type="ECO:0000313" key="14">
    <source>
        <dbReference type="Proteomes" id="UP000199648"/>
    </source>
</evidence>
<feature type="active site" evidence="7">
    <location>
        <position position="78"/>
    </location>
</feature>
<dbReference type="Gene3D" id="1.10.3090.10">
    <property type="entry name" value="cca-adding enzyme, domain 2"/>
    <property type="match status" value="1"/>
</dbReference>
<dbReference type="NCBIfam" id="TIGR01942">
    <property type="entry name" value="pcnB"/>
    <property type="match status" value="1"/>
</dbReference>
<keyword evidence="6 7" id="KW-0804">Transcription</keyword>
<dbReference type="GO" id="GO:0006397">
    <property type="term" value="P:mRNA processing"/>
    <property type="evidence" value="ECO:0007669"/>
    <property type="project" value="UniProtKB-KW"/>
</dbReference>
<evidence type="ECO:0000256" key="9">
    <source>
        <dbReference type="SAM" id="MobiDB-lite"/>
    </source>
</evidence>
<dbReference type="HAMAP" id="MF_00957">
    <property type="entry name" value="PolyA_pol"/>
    <property type="match status" value="1"/>
</dbReference>
<dbReference type="STRING" id="415747.SAMN03097708_01077"/>
<evidence type="ECO:0000256" key="1">
    <source>
        <dbReference type="ARBA" id="ARBA00022664"/>
    </source>
</evidence>
<comment type="catalytic activity">
    <reaction evidence="7">
        <text>RNA(n) + ATP = RNA(n)-3'-adenine ribonucleotide + diphosphate</text>
        <dbReference type="Rhea" id="RHEA:11332"/>
        <dbReference type="Rhea" id="RHEA-COMP:14527"/>
        <dbReference type="Rhea" id="RHEA-COMP:17347"/>
        <dbReference type="ChEBI" id="CHEBI:30616"/>
        <dbReference type="ChEBI" id="CHEBI:33019"/>
        <dbReference type="ChEBI" id="CHEBI:140395"/>
        <dbReference type="ChEBI" id="CHEBI:173115"/>
        <dbReference type="EC" id="2.7.7.19"/>
    </reaction>
</comment>
<dbReference type="AlphaFoldDB" id="A0A1G5Q0F9"/>
<dbReference type="OrthoDB" id="9805698at2"/>
<accession>A0A1G5Q0F9</accession>
<dbReference type="FunFam" id="3.30.460.10:FF:000035">
    <property type="entry name" value="Poly(A) polymerase I"/>
    <property type="match status" value="1"/>
</dbReference>
<comment type="function">
    <text evidence="7">Adds poly(A) tail to the 3' end of many RNAs, which usually targets these RNAs for decay. Plays a significant role in the global control of gene expression, through influencing the rate of transcript degradation, and in the general RNA quality control.</text>
</comment>
<dbReference type="SUPFAM" id="SSF81891">
    <property type="entry name" value="Poly A polymerase C-terminal region-like"/>
    <property type="match status" value="1"/>
</dbReference>
<evidence type="ECO:0000256" key="5">
    <source>
        <dbReference type="ARBA" id="ARBA00022884"/>
    </source>
</evidence>
<sequence length="452" mass="51669">MFSWLKRSIQKLTVPYVTATEDPQPVVIPRSGHIISRSNISENALKVLYRLRKAGYQSFLVGGGVRDLLLGREPKDFDIATDAHPEEVKDLFRNCRLIGRRFRLAHVHFGREIIEVATFRTSHDGSAKEGRTEGGMIVRDNVYGSVEDDAWRRDFTINALYYDIADFSVVDYTGGMADLRAGRLRIIGDPMERYREDPVRMLRAVRFAAKLGFRIDEASEAAIIELGAALRDVPPARLFDEVLKLFMSGYGVETYELMRHYRLFGELFPDTEGALAHEQEHFPHTLIARALTNTDERIAAGRPVTPAFLFAALLWDTASERAARLREEGRSPIEAIQMAGDAAVAHQVERVAFPKRFSLQSREIWAMQERLTKRGGGAPFRLLGHPRFRAAYDFLLLRAESGEDVEELADWWTRFQEADEEERGAMTRAFRTKGKRRRRRRGKPKQTQQQQS</sequence>
<evidence type="ECO:0000259" key="12">
    <source>
        <dbReference type="Pfam" id="PF12627"/>
    </source>
</evidence>
<dbReference type="Gene3D" id="3.30.460.10">
    <property type="entry name" value="Beta Polymerase, domain 2"/>
    <property type="match status" value="1"/>
</dbReference>
<feature type="compositionally biased region" description="Basic residues" evidence="9">
    <location>
        <begin position="430"/>
        <end position="444"/>
    </location>
</feature>
<dbReference type="CDD" id="cd05398">
    <property type="entry name" value="NT_ClassII-CCAase"/>
    <property type="match status" value="1"/>
</dbReference>
<keyword evidence="2 7" id="KW-0808">Transferase</keyword>
<dbReference type="Pfam" id="PF12626">
    <property type="entry name" value="PolyA_pol_arg_C"/>
    <property type="match status" value="1"/>
</dbReference>
<keyword evidence="3 7" id="KW-0547">Nucleotide-binding</keyword>
<dbReference type="EMBL" id="FMWD01000003">
    <property type="protein sequence ID" value="SCZ55108.1"/>
    <property type="molecule type" value="Genomic_DNA"/>
</dbReference>
<dbReference type="InterPro" id="IPR010206">
    <property type="entry name" value="PolA_pol_I"/>
</dbReference>
<dbReference type="Proteomes" id="UP000199648">
    <property type="component" value="Unassembled WGS sequence"/>
</dbReference>
<dbReference type="GO" id="GO:0003723">
    <property type="term" value="F:RNA binding"/>
    <property type="evidence" value="ECO:0007669"/>
    <property type="project" value="UniProtKB-UniRule"/>
</dbReference>
<proteinExistence type="inferred from homology"/>
<dbReference type="InterPro" id="IPR043519">
    <property type="entry name" value="NT_sf"/>
</dbReference>
<name>A0A1G5Q0F9_9GAMM</name>
<dbReference type="GO" id="GO:1990817">
    <property type="term" value="F:poly(A) RNA polymerase activity"/>
    <property type="evidence" value="ECO:0007669"/>
    <property type="project" value="UniProtKB-UniRule"/>
</dbReference>
<feature type="active site" evidence="7">
    <location>
        <position position="76"/>
    </location>
</feature>
<reference evidence="13 14" key="1">
    <citation type="submission" date="2016-10" db="EMBL/GenBank/DDBJ databases">
        <authorList>
            <person name="de Groot N.N."/>
        </authorList>
    </citation>
    <scope>NUCLEOTIDE SEQUENCE [LARGE SCALE GENOMIC DNA]</scope>
    <source>
        <strain evidence="13 14">HLD2</strain>
    </source>
</reference>
<dbReference type="InterPro" id="IPR052191">
    <property type="entry name" value="tRNA_ntf/polyA_polymerase_I"/>
</dbReference>
<evidence type="ECO:0000259" key="10">
    <source>
        <dbReference type="Pfam" id="PF01743"/>
    </source>
</evidence>
<evidence type="ECO:0000313" key="13">
    <source>
        <dbReference type="EMBL" id="SCZ55108.1"/>
    </source>
</evidence>
<evidence type="ECO:0000256" key="2">
    <source>
        <dbReference type="ARBA" id="ARBA00022679"/>
    </source>
</evidence>
<dbReference type="RefSeq" id="WP_092993593.1">
    <property type="nucleotide sequence ID" value="NZ_FMWD01000003.1"/>
</dbReference>
<evidence type="ECO:0000256" key="7">
    <source>
        <dbReference type="HAMAP-Rule" id="MF_00957"/>
    </source>
</evidence>
<dbReference type="GO" id="GO:0043633">
    <property type="term" value="P:polyadenylation-dependent RNA catabolic process"/>
    <property type="evidence" value="ECO:0007669"/>
    <property type="project" value="InterPro"/>
</dbReference>
<protein>
    <recommendedName>
        <fullName evidence="7">Poly(A) polymerase I</fullName>
        <shortName evidence="7">PAP I</shortName>
        <ecNumber evidence="7">2.7.7.19</ecNumber>
    </recommendedName>
</protein>
<evidence type="ECO:0000256" key="6">
    <source>
        <dbReference type="ARBA" id="ARBA00023163"/>
    </source>
</evidence>
<feature type="domain" description="Polymerase A arginine-rich C-terminal" evidence="11">
    <location>
        <begin position="329"/>
        <end position="441"/>
    </location>
</feature>
<keyword evidence="1 7" id="KW-0507">mRNA processing</keyword>
<dbReference type="EC" id="2.7.7.19" evidence="7"/>
<comment type="similarity">
    <text evidence="7 8">Belongs to the tRNA nucleotidyltransferase/poly(A) polymerase family.</text>
</comment>
<feature type="domain" description="Poly A polymerase head" evidence="10">
    <location>
        <begin position="59"/>
        <end position="185"/>
    </location>
</feature>
<evidence type="ECO:0000259" key="11">
    <source>
        <dbReference type="Pfam" id="PF12626"/>
    </source>
</evidence>
<keyword evidence="4 7" id="KW-0067">ATP-binding</keyword>
<dbReference type="InterPro" id="IPR002646">
    <property type="entry name" value="PolA_pol_head_dom"/>
</dbReference>
<dbReference type="PANTHER" id="PTHR43051">
    <property type="entry name" value="POLYNUCLEOTIDE ADENYLYLTRANSFERASE FAMILY PROTEIN"/>
    <property type="match status" value="1"/>
</dbReference>
<evidence type="ECO:0000256" key="3">
    <source>
        <dbReference type="ARBA" id="ARBA00022741"/>
    </source>
</evidence>
<evidence type="ECO:0000256" key="8">
    <source>
        <dbReference type="RuleBase" id="RU003953"/>
    </source>
</evidence>
<dbReference type="Pfam" id="PF12627">
    <property type="entry name" value="PolyA_pol_RNAbd"/>
    <property type="match status" value="1"/>
</dbReference>
<dbReference type="InterPro" id="IPR032828">
    <property type="entry name" value="PolyA_RNA-bd"/>
</dbReference>
<organism evidence="13 14">
    <name type="scientific">Thiohalomonas denitrificans</name>
    <dbReference type="NCBI Taxonomy" id="415747"/>
    <lineage>
        <taxon>Bacteria</taxon>
        <taxon>Pseudomonadati</taxon>
        <taxon>Pseudomonadota</taxon>
        <taxon>Gammaproteobacteria</taxon>
        <taxon>Thiohalomonadales</taxon>
        <taxon>Thiohalomonadaceae</taxon>
        <taxon>Thiohalomonas</taxon>
    </lineage>
</organism>
<dbReference type="Pfam" id="PF01743">
    <property type="entry name" value="PolyA_pol"/>
    <property type="match status" value="1"/>
</dbReference>
<dbReference type="PANTHER" id="PTHR43051:SF1">
    <property type="entry name" value="POLYNUCLEOTIDE ADENYLYLTRANSFERASE FAMILY PROTEIN"/>
    <property type="match status" value="1"/>
</dbReference>
<keyword evidence="14" id="KW-1185">Reference proteome</keyword>
<dbReference type="InterPro" id="IPR025866">
    <property type="entry name" value="PolyA_pol_arg_C_dom"/>
</dbReference>
<dbReference type="SUPFAM" id="SSF81301">
    <property type="entry name" value="Nucleotidyltransferase"/>
    <property type="match status" value="1"/>
</dbReference>
<dbReference type="GO" id="GO:0005524">
    <property type="term" value="F:ATP binding"/>
    <property type="evidence" value="ECO:0007669"/>
    <property type="project" value="UniProtKB-UniRule"/>
</dbReference>
<evidence type="ECO:0000256" key="4">
    <source>
        <dbReference type="ARBA" id="ARBA00022840"/>
    </source>
</evidence>
<feature type="domain" description="tRNA nucleotidyltransferase/poly(A) polymerase RNA and SrmB- binding" evidence="12">
    <location>
        <begin position="212"/>
        <end position="272"/>
    </location>
</feature>
<feature type="region of interest" description="Disordered" evidence="9">
    <location>
        <begin position="420"/>
        <end position="452"/>
    </location>
</feature>